<dbReference type="RefSeq" id="WP_060778848.1">
    <property type="nucleotide sequence ID" value="NZ_CAJHLF010000004.1"/>
</dbReference>
<evidence type="ECO:0000256" key="1">
    <source>
        <dbReference type="ARBA" id="ARBA00004496"/>
    </source>
</evidence>
<dbReference type="AlphaFoldDB" id="A0A109REW7"/>
<evidence type="ECO:0000313" key="12">
    <source>
        <dbReference type="EMBL" id="QPS01877.1"/>
    </source>
</evidence>
<evidence type="ECO:0000256" key="6">
    <source>
        <dbReference type="ARBA" id="ARBA00022683"/>
    </source>
</evidence>
<keyword evidence="2" id="KW-0813">Transport</keyword>
<keyword evidence="3" id="KW-0963">Cytoplasm</keyword>
<dbReference type="Proteomes" id="UP000594771">
    <property type="component" value="Chromosome"/>
</dbReference>
<feature type="modified residue" description="Phosphohistidine; by EIIA" evidence="9">
    <location>
        <position position="14"/>
    </location>
</feature>
<name>A0A109REW7_9LACT</name>
<keyword evidence="4" id="KW-0762">Sugar transport</keyword>
<dbReference type="Proteomes" id="UP001069145">
    <property type="component" value="Unassembled WGS sequence"/>
</dbReference>
<dbReference type="Gene3D" id="3.40.35.10">
    <property type="entry name" value="Phosphotransferase system, sorbose subfamily IIB component"/>
    <property type="match status" value="1"/>
</dbReference>
<dbReference type="GO" id="GO:0008982">
    <property type="term" value="F:protein-N(PI)-phosphohistidine-sugar phosphotransferase activity"/>
    <property type="evidence" value="ECO:0007669"/>
    <property type="project" value="InterPro"/>
</dbReference>
<dbReference type="CDD" id="cd00001">
    <property type="entry name" value="PTS_IIB_man"/>
    <property type="match status" value="1"/>
</dbReference>
<dbReference type="PROSITE" id="PS51101">
    <property type="entry name" value="PTS_EIIB_TYPE_4"/>
    <property type="match status" value="1"/>
</dbReference>
<dbReference type="GO" id="GO:0016301">
    <property type="term" value="F:kinase activity"/>
    <property type="evidence" value="ECO:0007669"/>
    <property type="project" value="UniProtKB-KW"/>
</dbReference>
<sequence>MIIKLARIDDRFIHGQFLTRWINTIPAERIIVVSDEVAKDPIRKKLVLSVAPSNFKTSAVSVEKMLRAYNSPKYTDTSVILLFEKPKDIVYLIEGGMDISEVNVGGMRFEAGNKQVTKSVNVSDDDIEMFLKLNDMGVALEMRQLPSDSKVDFISLVKELS</sequence>
<gene>
    <name evidence="12" type="ORF">I6G68_02025</name>
    <name evidence="11" type="ORF">ODY43_02835</name>
</gene>
<evidence type="ECO:0000313" key="13">
    <source>
        <dbReference type="Proteomes" id="UP000594771"/>
    </source>
</evidence>
<organism evidence="12 13">
    <name type="scientific">Aerococcus urinae</name>
    <dbReference type="NCBI Taxonomy" id="1376"/>
    <lineage>
        <taxon>Bacteria</taxon>
        <taxon>Bacillati</taxon>
        <taxon>Bacillota</taxon>
        <taxon>Bacilli</taxon>
        <taxon>Lactobacillales</taxon>
        <taxon>Aerococcaceae</taxon>
        <taxon>Aerococcus</taxon>
    </lineage>
</organism>
<keyword evidence="5" id="KW-0808">Transferase</keyword>
<dbReference type="GO" id="GO:0005737">
    <property type="term" value="C:cytoplasm"/>
    <property type="evidence" value="ECO:0007669"/>
    <property type="project" value="UniProtKB-SubCell"/>
</dbReference>
<dbReference type="GeneID" id="35767760"/>
<feature type="modified residue" description="N6-acetyllysine" evidence="9">
    <location>
        <position position="73"/>
    </location>
</feature>
<feature type="domain" description="PTS EIIB type-4" evidence="10">
    <location>
        <begin position="1"/>
        <end position="161"/>
    </location>
</feature>
<accession>A0A109REW7</accession>
<dbReference type="Pfam" id="PF03830">
    <property type="entry name" value="PTSIIB_sorb"/>
    <property type="match status" value="1"/>
</dbReference>
<evidence type="ECO:0000256" key="8">
    <source>
        <dbReference type="PIRSR" id="PIRSR618455-1"/>
    </source>
</evidence>
<evidence type="ECO:0000256" key="5">
    <source>
        <dbReference type="ARBA" id="ARBA00022679"/>
    </source>
</evidence>
<dbReference type="EMBL" id="JAOTML010000002">
    <property type="protein sequence ID" value="MCY3052914.1"/>
    <property type="molecule type" value="Genomic_DNA"/>
</dbReference>
<dbReference type="SUPFAM" id="SSF52728">
    <property type="entry name" value="PTS IIb component"/>
    <property type="match status" value="1"/>
</dbReference>
<dbReference type="GO" id="GO:0009401">
    <property type="term" value="P:phosphoenolpyruvate-dependent sugar phosphotransferase system"/>
    <property type="evidence" value="ECO:0007669"/>
    <property type="project" value="UniProtKB-KW"/>
</dbReference>
<comment type="subcellular location">
    <subcellularLocation>
        <location evidence="1">Cytoplasm</location>
    </subcellularLocation>
</comment>
<dbReference type="KEGG" id="aun:AWM73_07990"/>
<evidence type="ECO:0000256" key="4">
    <source>
        <dbReference type="ARBA" id="ARBA00022597"/>
    </source>
</evidence>
<evidence type="ECO:0000256" key="9">
    <source>
        <dbReference type="PIRSR" id="PIRSR618455-2"/>
    </source>
</evidence>
<keyword evidence="6" id="KW-0598">Phosphotransferase system</keyword>
<evidence type="ECO:0000256" key="7">
    <source>
        <dbReference type="ARBA" id="ARBA00022777"/>
    </source>
</evidence>
<evidence type="ECO:0000259" key="10">
    <source>
        <dbReference type="PROSITE" id="PS51101"/>
    </source>
</evidence>
<keyword evidence="14" id="KW-1185">Reference proteome</keyword>
<dbReference type="InterPro" id="IPR018455">
    <property type="entry name" value="PTS_IIB_sorbose-sp_subgr"/>
</dbReference>
<protein>
    <submittedName>
        <fullName evidence="12">PTS system mannose/fructose/N-acetylgalactosamine-transporter subunit IIB</fullName>
    </submittedName>
</protein>
<dbReference type="EMBL" id="CP065662">
    <property type="protein sequence ID" value="QPS01877.1"/>
    <property type="molecule type" value="Genomic_DNA"/>
</dbReference>
<evidence type="ECO:0000313" key="11">
    <source>
        <dbReference type="EMBL" id="MCY3052914.1"/>
    </source>
</evidence>
<evidence type="ECO:0000256" key="3">
    <source>
        <dbReference type="ARBA" id="ARBA00022490"/>
    </source>
</evidence>
<dbReference type="InterPro" id="IPR004720">
    <property type="entry name" value="PTS_IIB_sorbose-sp"/>
</dbReference>
<reference evidence="11" key="2">
    <citation type="submission" date="2022-09" db="EMBL/GenBank/DDBJ databases">
        <title>Aerococcus urinae taxonomy study.</title>
        <authorList>
            <person name="Christensen J."/>
            <person name="Senneby E."/>
        </authorList>
    </citation>
    <scope>NUCLEOTIDE SEQUENCE</scope>
    <source>
        <strain evidence="11">NLD-066-U95</strain>
    </source>
</reference>
<feature type="active site" description="Pros-phosphohistidine intermediate; for EIIB activity" evidence="8">
    <location>
        <position position="14"/>
    </location>
</feature>
<evidence type="ECO:0000256" key="2">
    <source>
        <dbReference type="ARBA" id="ARBA00022448"/>
    </source>
</evidence>
<keyword evidence="7" id="KW-0418">Kinase</keyword>
<dbReference type="InterPro" id="IPR036667">
    <property type="entry name" value="PTS_IIB_sorbose-sp_sf"/>
</dbReference>
<evidence type="ECO:0000313" key="14">
    <source>
        <dbReference type="Proteomes" id="UP001069145"/>
    </source>
</evidence>
<dbReference type="OrthoDB" id="9788818at2"/>
<dbReference type="NCBIfam" id="TIGR00854">
    <property type="entry name" value="pts-sorbose"/>
    <property type="match status" value="1"/>
</dbReference>
<proteinExistence type="predicted"/>
<reference evidence="12 13" key="1">
    <citation type="submission" date="2020-12" db="EMBL/GenBank/DDBJ databases">
        <title>FDA dAtabase for Regulatory Grade micrObial Sequences (FDA-ARGOS): Supporting development and validation of Infectious Disease Dx tests.</title>
        <authorList>
            <person name="Sproer C."/>
            <person name="Gronow S."/>
            <person name="Severitt S."/>
            <person name="Schroder I."/>
            <person name="Tallon L."/>
            <person name="Sadzewicz L."/>
            <person name="Zhao X."/>
            <person name="Boylan J."/>
            <person name="Ott S."/>
            <person name="Bowen H."/>
            <person name="Vavikolanu K."/>
            <person name="Mehta A."/>
            <person name="Aluvathingal J."/>
            <person name="Nadendla S."/>
            <person name="Lowell S."/>
            <person name="Myers T."/>
            <person name="Yan Y."/>
            <person name="Sichtig H."/>
        </authorList>
    </citation>
    <scope>NUCLEOTIDE SEQUENCE [LARGE SCALE GENOMIC DNA]</scope>
    <source>
        <strain evidence="12 13">FDAARGOS_911</strain>
    </source>
</reference>